<feature type="compositionally biased region" description="Basic and acidic residues" evidence="1">
    <location>
        <begin position="1"/>
        <end position="10"/>
    </location>
</feature>
<comment type="caution">
    <text evidence="2">The sequence shown here is derived from an EMBL/GenBank/DDBJ whole genome shotgun (WGS) entry which is preliminary data.</text>
</comment>
<evidence type="ECO:0000313" key="2">
    <source>
        <dbReference type="EMBL" id="PJC93949.1"/>
    </source>
</evidence>
<dbReference type="Proteomes" id="UP000232060">
    <property type="component" value="Unassembled WGS sequence"/>
</dbReference>
<feature type="region of interest" description="Disordered" evidence="1">
    <location>
        <begin position="1"/>
        <end position="97"/>
    </location>
</feature>
<proteinExistence type="predicted"/>
<sequence>MSGPRPREARVPTTPICEETGDIKETQCQNIVWTPPQGGSDPNYPNMLGYGSDRTAVRRGNALPTPRPSDPGDTSPSTEQRIPAFEPGSADPTSPLF</sequence>
<reference evidence="2 3" key="1">
    <citation type="submission" date="2017-11" db="EMBL/GenBank/DDBJ databases">
        <title>Draft genome sequence of environmental isolate Aeromonas lusitania sp. nov. MDC 2473.</title>
        <authorList>
            <person name="Colston S.M."/>
            <person name="Navarro A."/>
            <person name="Martinez-Murcia A.J."/>
            <person name="Graf J."/>
        </authorList>
    </citation>
    <scope>NUCLEOTIDE SEQUENCE [LARGE SCALE GENOMIC DNA]</scope>
    <source>
        <strain evidence="2 3">MDC 2473</strain>
    </source>
</reference>
<accession>A0A2M8HBN0</accession>
<protein>
    <submittedName>
        <fullName evidence="2">Uncharacterized protein</fullName>
    </submittedName>
</protein>
<evidence type="ECO:0000256" key="1">
    <source>
        <dbReference type="SAM" id="MobiDB-lite"/>
    </source>
</evidence>
<gene>
    <name evidence="2" type="ORF">CUC44_06660</name>
</gene>
<dbReference type="AlphaFoldDB" id="A0A2M8HBN0"/>
<evidence type="ECO:0000313" key="3">
    <source>
        <dbReference type="Proteomes" id="UP000232060"/>
    </source>
</evidence>
<name>A0A2M8HBN0_9GAMM</name>
<dbReference type="EMBL" id="PGCP01000008">
    <property type="protein sequence ID" value="PJC93949.1"/>
    <property type="molecule type" value="Genomic_DNA"/>
</dbReference>
<organism evidence="2 3">
    <name type="scientific">Aeromonas lusitana</name>
    <dbReference type="NCBI Taxonomy" id="931529"/>
    <lineage>
        <taxon>Bacteria</taxon>
        <taxon>Pseudomonadati</taxon>
        <taxon>Pseudomonadota</taxon>
        <taxon>Gammaproteobacteria</taxon>
        <taxon>Aeromonadales</taxon>
        <taxon>Aeromonadaceae</taxon>
        <taxon>Aeromonas</taxon>
    </lineage>
</organism>
<keyword evidence="3" id="KW-1185">Reference proteome</keyword>